<dbReference type="GO" id="GO:0008270">
    <property type="term" value="F:zinc ion binding"/>
    <property type="evidence" value="ECO:0007669"/>
    <property type="project" value="UniProtKB-KW"/>
</dbReference>
<sequence>METSLNCCFRHICKLALKCQALWLLVLPCMVHCGDELVSSTLPPYIISPYTAQTLEFFSLTHFEDYSNALDTIRQSGQTYVLKKQNHRLFIILSDHTLEKVPEKMVHGINFTALTISTNTPNVPTPFDTAVACKILTAFGTMYVDSLYLYGLDVGNGEDGNHPGQCLERGILGISPIDHGHGESEAQVAPANIHVKALEILGSSEMGIKWILRHMNMSQSRIIVKIRCSLALENLELLDGFRVRSIEEIWFFNDLVVASLECKLLREGPLPDSLGIYIPYHTIRTISEQIVQNIISKDWWALHIPMQVFRVIMKPSEYPKHLSAVSLVLGAMIYDTSMGECRPAPVPNPLPSMGGGLVVVKFLMLNDLTLRDSVPGCPEIIDALDVISRSFRGLREIVIKTEKREGLVLDFIRRNRFVITTNPGLASIKICDIECLFSASKEKAILCFSLEAWGSCTQGRLASDLAQTQTDLSLLSPLNQELVMGQKWAGGGNEPVCAICLSTAGDLRDTSPDTSPDTEICILDHPEHRVCSSCLARLVSAGRRSRHIRCPVCRAELSVPFLKKKLQMNAHGHFELTGGVVAFPCNNFKKVVPLY</sequence>
<organism evidence="4 5">
    <name type="scientific">Nematocida displodere</name>
    <dbReference type="NCBI Taxonomy" id="1805483"/>
    <lineage>
        <taxon>Eukaryota</taxon>
        <taxon>Fungi</taxon>
        <taxon>Fungi incertae sedis</taxon>
        <taxon>Microsporidia</taxon>
        <taxon>Nematocida</taxon>
    </lineage>
</organism>
<protein>
    <recommendedName>
        <fullName evidence="3">RING-type domain-containing protein</fullName>
    </recommendedName>
</protein>
<dbReference type="SUPFAM" id="SSF57850">
    <property type="entry name" value="RING/U-box"/>
    <property type="match status" value="1"/>
</dbReference>
<keyword evidence="1" id="KW-0863">Zinc-finger</keyword>
<keyword evidence="1" id="KW-0479">Metal-binding</keyword>
<comment type="caution">
    <text evidence="4">The sequence shown here is derived from an EMBL/GenBank/DDBJ whole genome shotgun (WGS) entry which is preliminary data.</text>
</comment>
<reference evidence="4 5" key="1">
    <citation type="submission" date="2016-02" db="EMBL/GenBank/DDBJ databases">
        <title>Discovery of a natural microsporidian pathogen with a broad tissue tropism in Caenorhabditis elegans.</title>
        <authorList>
            <person name="Luallen R.J."/>
            <person name="Reinke A.W."/>
            <person name="Tong L."/>
            <person name="Botts M.R."/>
            <person name="Felix M.-A."/>
            <person name="Troemel E.R."/>
        </authorList>
    </citation>
    <scope>NUCLEOTIDE SEQUENCE [LARGE SCALE GENOMIC DNA]</scope>
    <source>
        <strain evidence="4 5">JUm2807</strain>
    </source>
</reference>
<keyword evidence="2" id="KW-0732">Signal</keyword>
<feature type="signal peptide" evidence="2">
    <location>
        <begin position="1"/>
        <end position="33"/>
    </location>
</feature>
<proteinExistence type="predicted"/>
<dbReference type="InterPro" id="IPR013083">
    <property type="entry name" value="Znf_RING/FYVE/PHD"/>
</dbReference>
<dbReference type="VEuPathDB" id="MicrosporidiaDB:NEDG_02114"/>
<evidence type="ECO:0000313" key="5">
    <source>
        <dbReference type="Proteomes" id="UP000185944"/>
    </source>
</evidence>
<dbReference type="Gene3D" id="3.30.40.10">
    <property type="entry name" value="Zinc/RING finger domain, C3HC4 (zinc finger)"/>
    <property type="match status" value="1"/>
</dbReference>
<dbReference type="RefSeq" id="XP_067545688.1">
    <property type="nucleotide sequence ID" value="XM_067689532.1"/>
</dbReference>
<name>A0A177EJQ4_9MICR</name>
<dbReference type="PROSITE" id="PS50089">
    <property type="entry name" value="ZF_RING_2"/>
    <property type="match status" value="1"/>
</dbReference>
<evidence type="ECO:0000256" key="2">
    <source>
        <dbReference type="SAM" id="SignalP"/>
    </source>
</evidence>
<evidence type="ECO:0000256" key="1">
    <source>
        <dbReference type="PROSITE-ProRule" id="PRU00175"/>
    </source>
</evidence>
<dbReference type="EMBL" id="LTDL01000011">
    <property type="protein sequence ID" value="OAG32195.1"/>
    <property type="molecule type" value="Genomic_DNA"/>
</dbReference>
<gene>
    <name evidence="4" type="ORF">NEDG_02114</name>
</gene>
<dbReference type="GeneID" id="93648464"/>
<evidence type="ECO:0000313" key="4">
    <source>
        <dbReference type="EMBL" id="OAG32195.1"/>
    </source>
</evidence>
<accession>A0A177EJQ4</accession>
<keyword evidence="5" id="KW-1185">Reference proteome</keyword>
<feature type="chain" id="PRO_5008060463" description="RING-type domain-containing protein" evidence="2">
    <location>
        <begin position="34"/>
        <end position="595"/>
    </location>
</feature>
<keyword evidence="1" id="KW-0862">Zinc</keyword>
<dbReference type="Proteomes" id="UP000185944">
    <property type="component" value="Unassembled WGS sequence"/>
</dbReference>
<dbReference type="InterPro" id="IPR001841">
    <property type="entry name" value="Znf_RING"/>
</dbReference>
<dbReference type="AlphaFoldDB" id="A0A177EJQ4"/>
<feature type="domain" description="RING-type" evidence="3">
    <location>
        <begin position="497"/>
        <end position="554"/>
    </location>
</feature>
<evidence type="ECO:0000259" key="3">
    <source>
        <dbReference type="PROSITE" id="PS50089"/>
    </source>
</evidence>